<feature type="coiled-coil region" evidence="1">
    <location>
        <begin position="241"/>
        <end position="268"/>
    </location>
</feature>
<reference evidence="4" key="1">
    <citation type="submission" date="2015-02" db="EMBL/GenBank/DDBJ databases">
        <title>Genome sequencing for Strongylocentrotus purpuratus.</title>
        <authorList>
            <person name="Murali S."/>
            <person name="Liu Y."/>
            <person name="Vee V."/>
            <person name="English A."/>
            <person name="Wang M."/>
            <person name="Skinner E."/>
            <person name="Han Y."/>
            <person name="Muzny D.M."/>
            <person name="Worley K.C."/>
            <person name="Gibbs R.A."/>
        </authorList>
    </citation>
    <scope>NUCLEOTIDE SEQUENCE</scope>
</reference>
<reference evidence="3" key="2">
    <citation type="submission" date="2021-01" db="UniProtKB">
        <authorList>
            <consortium name="EnsemblMetazoa"/>
        </authorList>
    </citation>
    <scope>IDENTIFICATION</scope>
</reference>
<feature type="compositionally biased region" description="Low complexity" evidence="2">
    <location>
        <begin position="327"/>
        <end position="351"/>
    </location>
</feature>
<evidence type="ECO:0000256" key="1">
    <source>
        <dbReference type="SAM" id="Coils"/>
    </source>
</evidence>
<sequence length="1353" mass="157691">MEKEYYSAQKKIKELNGKLETEKQSDSGEKQPDSAVKGNVEEGLLKEKQELLQAIQKLEDRLVGQKDINSRLLSEIEKTREEKRKEAERINEEKEREFKIKTDQLKTKLDLQTAKLRKEHSTTEILKAEFTSIRRELESQIAARDVKIEELRRHIRTEIEVKQEVKEVESDMEGDQGKDDRIENSPEIREELRRKESEIRVLGNALTDENKKFVDLQASLKEREVQLTMLQEDFLSREQLLEDATDSCRRLKRQKGDLDEQVQTQNSEIVILREYLASRDRRIVQMAADLSRRDRRIMTLLTDLREQSSSKSVTTDAMTNTNNVRDMSSLSSSTSALMSTGKTDGGSLSDQSSDDRNDSMDEATSNLGKQLQKLRQYKSDAEHLTRTLQGELEASRRRVAEVQRLQAERDELHEYVTNVEKTTGMEDLSPNTDIIKRLQIVFQTKEKGFTTELAALQEANRDVEGAIIKERKEATACIDNMTLEENERLKLDLESYRTELTNLSEELNRNRQTAQTQIDSLTSLLASYKQHIDSQQQLRKDADQMVGHYISENTQLKARLDQSTLEHENMAKELAAAEKLKSYCMQEKERLEKEFEELKRKLDFIKSDNLTERDQQKTVVEDLSQKLEQKCNELSTTSNNLEQVLVQVGHASEHTQELSRRLGEREDEIHELNVRLLQLDGQRNRMEAEKTVMENQRDAILHKIEDLEAARTESKETLFQNEGRTEELTKETTDLKMRLTCEMNNYEHLKTLHLNLVEKNRSNIEQIHQLQTEMVNLKGQWAIRTNDLKKMKEKMKEIKDQLENEIKSYQSQSDDMTSRIDELEQLREADRNMYEEMKKERDWELESKDDAEERCRKSEEKIEKLQKALKLRRKKIIKLEQERSNRATQEVETSSTVNPVETEERGQQNRSREERVSDETLQQQQQQQQQQQLQQFLLQQELQRNRATHITHDIAELQECLKDSRSKLGQLTETQEALYEENEWLTHELETIHAALEDERTHNQEAAGKMKKVISELKRKRVELHKAKRKFRFRSQAAEETMSTLNQTEKIRNDLSQENAHLVITCREKDAQITLLHEIIKSHQDKTKEPDASVAPEIIFRDCEHDSLIRELERKLEVAEREIHSIKALNCRLNIDMQVKCDSLSNQKAECTRLQAATCDLQQDNWDLKQKLSDVKHKLQTEKQLRKLLEQRYDDELNDIKMKTTLLEDHEKERGVLQSKEIQRKLSKLEHRLQKQEVQPVNISDDQREIRGLKSEIAKLGSLRDLDREALDGLTADLGAIKGLMTSEIQQATNQNSADKLCRPESHSSRVQQALRKAELSAIRTTSFPSTQSETNILLAQSDDLADVATSDS</sequence>
<feature type="coiled-coil region" evidence="1">
    <location>
        <begin position="453"/>
        <end position="524"/>
    </location>
</feature>
<dbReference type="GeneID" id="105444538"/>
<feature type="region of interest" description="Disordered" evidence="2">
    <location>
        <begin position="306"/>
        <end position="363"/>
    </location>
</feature>
<evidence type="ECO:0000313" key="4">
    <source>
        <dbReference type="Proteomes" id="UP000007110"/>
    </source>
</evidence>
<dbReference type="Proteomes" id="UP000007110">
    <property type="component" value="Unassembled WGS sequence"/>
</dbReference>
<feature type="region of interest" description="Disordered" evidence="2">
    <location>
        <begin position="166"/>
        <end position="189"/>
    </location>
</feature>
<dbReference type="RefSeq" id="XP_030847114.1">
    <property type="nucleotide sequence ID" value="XM_030991254.1"/>
</dbReference>
<feature type="coiled-coil region" evidence="1">
    <location>
        <begin position="1172"/>
        <end position="1239"/>
    </location>
</feature>
<dbReference type="OMA" id="NDALAHQ"/>
<feature type="region of interest" description="Disordered" evidence="2">
    <location>
        <begin position="882"/>
        <end position="927"/>
    </location>
</feature>
<organism evidence="3 4">
    <name type="scientific">Strongylocentrotus purpuratus</name>
    <name type="common">Purple sea urchin</name>
    <dbReference type="NCBI Taxonomy" id="7668"/>
    <lineage>
        <taxon>Eukaryota</taxon>
        <taxon>Metazoa</taxon>
        <taxon>Echinodermata</taxon>
        <taxon>Eleutherozoa</taxon>
        <taxon>Echinozoa</taxon>
        <taxon>Echinoidea</taxon>
        <taxon>Euechinoidea</taxon>
        <taxon>Echinacea</taxon>
        <taxon>Camarodonta</taxon>
        <taxon>Echinidea</taxon>
        <taxon>Strongylocentrotidae</taxon>
        <taxon>Strongylocentrotus</taxon>
    </lineage>
</organism>
<feature type="region of interest" description="Disordered" evidence="2">
    <location>
        <begin position="14"/>
        <end position="42"/>
    </location>
</feature>
<dbReference type="FunCoup" id="A0A7M7P7D3">
    <property type="interactions" value="242"/>
</dbReference>
<dbReference type="EnsemblMetazoa" id="XM_030991254">
    <property type="protein sequence ID" value="XP_030847114"/>
    <property type="gene ID" value="LOC105444538"/>
</dbReference>
<name>A0A7M7P7D3_STRPU</name>
<feature type="compositionally biased region" description="Polar residues" evidence="2">
    <location>
        <begin position="309"/>
        <end position="326"/>
    </location>
</feature>
<protein>
    <submittedName>
        <fullName evidence="3">Uncharacterized protein</fullName>
    </submittedName>
</protein>
<dbReference type="InParanoid" id="A0A7M7P7D3"/>
<feature type="coiled-coil region" evidence="1">
    <location>
        <begin position="1010"/>
        <end position="1058"/>
    </location>
</feature>
<keyword evidence="4" id="KW-1185">Reference proteome</keyword>
<evidence type="ECO:0000313" key="3">
    <source>
        <dbReference type="EnsemblMetazoa" id="XP_030847114"/>
    </source>
</evidence>
<feature type="compositionally biased region" description="Basic and acidic residues" evidence="2">
    <location>
        <begin position="902"/>
        <end position="918"/>
    </location>
</feature>
<dbReference type="KEGG" id="spu:105444538"/>
<feature type="compositionally biased region" description="Polar residues" evidence="2">
    <location>
        <begin position="886"/>
        <end position="899"/>
    </location>
</feature>
<evidence type="ECO:0000256" key="2">
    <source>
        <dbReference type="SAM" id="MobiDB-lite"/>
    </source>
</evidence>
<accession>A0A7M7P7D3</accession>
<proteinExistence type="predicted"/>
<feature type="region of interest" description="Disordered" evidence="2">
    <location>
        <begin position="837"/>
        <end position="860"/>
    </location>
</feature>
<dbReference type="OrthoDB" id="10609520at2759"/>
<feature type="coiled-coil region" evidence="1">
    <location>
        <begin position="669"/>
        <end position="710"/>
    </location>
</feature>
<feature type="coiled-coil region" evidence="1">
    <location>
        <begin position="553"/>
        <end position="644"/>
    </location>
</feature>
<keyword evidence="1" id="KW-0175">Coiled coil</keyword>
<feature type="compositionally biased region" description="Basic and acidic residues" evidence="2">
    <location>
        <begin position="14"/>
        <end position="32"/>
    </location>
</feature>